<organism evidence="1 2">
    <name type="scientific">Panagrolaimus sp. ES5</name>
    <dbReference type="NCBI Taxonomy" id="591445"/>
    <lineage>
        <taxon>Eukaryota</taxon>
        <taxon>Metazoa</taxon>
        <taxon>Ecdysozoa</taxon>
        <taxon>Nematoda</taxon>
        <taxon>Chromadorea</taxon>
        <taxon>Rhabditida</taxon>
        <taxon>Tylenchina</taxon>
        <taxon>Panagrolaimomorpha</taxon>
        <taxon>Panagrolaimoidea</taxon>
        <taxon>Panagrolaimidae</taxon>
        <taxon>Panagrolaimus</taxon>
    </lineage>
</organism>
<accession>A0AC34GMY1</accession>
<reference evidence="2" key="1">
    <citation type="submission" date="2022-11" db="UniProtKB">
        <authorList>
            <consortium name="WormBaseParasite"/>
        </authorList>
    </citation>
    <scope>IDENTIFICATION</scope>
</reference>
<evidence type="ECO:0000313" key="1">
    <source>
        <dbReference type="Proteomes" id="UP000887579"/>
    </source>
</evidence>
<evidence type="ECO:0000313" key="2">
    <source>
        <dbReference type="WBParaSite" id="ES5_v2.g30953.t1"/>
    </source>
</evidence>
<dbReference type="Proteomes" id="UP000887579">
    <property type="component" value="Unplaced"/>
</dbReference>
<protein>
    <submittedName>
        <fullName evidence="2">Uncharacterized protein</fullName>
    </submittedName>
</protein>
<proteinExistence type="predicted"/>
<dbReference type="WBParaSite" id="ES5_v2.g30953.t1">
    <property type="protein sequence ID" value="ES5_v2.g30953.t1"/>
    <property type="gene ID" value="ES5_v2.g30953"/>
</dbReference>
<sequence>EQSQLSSILTPLGVENNQETDEFQMGRDKTITILGMPLGRRDGISLSPSKGLSYGNQNMLGPIAVNDKYNLQWDFLNKIQAMFVPSSEGKPNFGNLIQLFAQRQ</sequence>
<name>A0AC34GMY1_9BILA</name>